<dbReference type="AlphaFoldDB" id="A0A149TNW6"/>
<comment type="caution">
    <text evidence="1">The sequence shown here is derived from an EMBL/GenBank/DDBJ whole genome shotgun (WGS) entry which is preliminary data.</text>
</comment>
<dbReference type="EMBL" id="LHZR01000036">
    <property type="protein sequence ID" value="KXV51431.1"/>
    <property type="molecule type" value="Genomic_DNA"/>
</dbReference>
<gene>
    <name evidence="1" type="ORF">AD945_00305</name>
</gene>
<accession>A0A149TNW6</accession>
<dbReference type="Proteomes" id="UP000075636">
    <property type="component" value="Unassembled WGS sequence"/>
</dbReference>
<sequence>MLNLSRPDWEQRIRAGQSLLPDVQPVDPDLAAKAVTIFDKLKIPDVIGQPTFGEAAGDWFRDIVSVLLGSLDPVTNERRIRELFLLVPKKNSKTTNGAGLMMTAVMLNKRPNEVVPSVRTVLRA</sequence>
<proteinExistence type="predicted"/>
<reference evidence="1 2" key="1">
    <citation type="submission" date="2015-06" db="EMBL/GenBank/DDBJ databases">
        <title>Improved classification and identification of acetic acid bacteria using matrix-assisted laser desorption/ionization time-of-flight mass spectrometry; Gluconobacter nephelii and Gluconobacter uchimurae are later heterotypic synonyms of Gluconobacter japonicus and Gluconobacter oxydans, respectively.</title>
        <authorList>
            <person name="Li L."/>
            <person name="Cleenwerck I."/>
            <person name="De Vuyst L."/>
            <person name="Vandamme P."/>
        </authorList>
    </citation>
    <scope>NUCLEOTIDE SEQUENCE [LARGE SCALE GENOMIC DNA]</scope>
    <source>
        <strain evidence="1 2">LMG 1768</strain>
    </source>
</reference>
<evidence type="ECO:0008006" key="3">
    <source>
        <dbReference type="Google" id="ProtNLM"/>
    </source>
</evidence>
<name>A0A149TNW6_9PROT</name>
<organism evidence="1 2">
    <name type="scientific">Gluconobacter albidus</name>
    <dbReference type="NCBI Taxonomy" id="318683"/>
    <lineage>
        <taxon>Bacteria</taxon>
        <taxon>Pseudomonadati</taxon>
        <taxon>Pseudomonadota</taxon>
        <taxon>Alphaproteobacteria</taxon>
        <taxon>Acetobacterales</taxon>
        <taxon>Acetobacteraceae</taxon>
        <taxon>Gluconobacter</taxon>
    </lineage>
</organism>
<evidence type="ECO:0000313" key="2">
    <source>
        <dbReference type="Proteomes" id="UP000075636"/>
    </source>
</evidence>
<feature type="non-terminal residue" evidence="1">
    <location>
        <position position="124"/>
    </location>
</feature>
<evidence type="ECO:0000313" key="1">
    <source>
        <dbReference type="EMBL" id="KXV51431.1"/>
    </source>
</evidence>
<protein>
    <recommendedName>
        <fullName evidence="3">Terminase</fullName>
    </recommendedName>
</protein>